<feature type="compositionally biased region" description="Low complexity" evidence="1">
    <location>
        <begin position="465"/>
        <end position="477"/>
    </location>
</feature>
<accession>A0A9W7W319</accession>
<comment type="caution">
    <text evidence="2">The sequence shown here is derived from an EMBL/GenBank/DDBJ whole genome shotgun (WGS) entry which is preliminary data.</text>
</comment>
<evidence type="ECO:0000256" key="1">
    <source>
        <dbReference type="SAM" id="MobiDB-lite"/>
    </source>
</evidence>
<proteinExistence type="predicted"/>
<dbReference type="OrthoDB" id="3924464at2759"/>
<sequence>MAPTLPLSREQQKGGKSSTGSGGRSGQRSTESSALPTGVQKVSKNKVPVTKTAKGNLRKAPTGRAVSAIAHPQHRGKPIPEPPTANARFVRADGGLEDLRMRTTPDSRDLFHQVKEYSGLTFKDDKDARLRLALRIIEDPDSNRTRLFYQLRIYLSHKADGADVEDDEIGHFECYRLSRPTAKHAHVDPLWIKEYLRLDLRKMEYLGDLVPGTRQEIAKVVQALYSPKTALPKRNFRRSIAQALQENSFFYILAIYLREPYTRNQLLPQIMTRFCSMLGALPEWFAFAGNVILTPGWMLGPRGQQWTVKYEFPRDIAQVTSVLEAMYNKIAFETWVQDTQVERSKNWITVMCRIIPGDEDTIMADVDEDEDDGNDWYYDYSDEGEEDEEDAGDTDDPTGEDGWDADEASDHAQGGAGDGPSANDDFQQDDESSLSSSLSSLPSSLDDEPEFLPSSGGKTTGSRAQFRSQRSRMQTRSQTEKSRLAG</sequence>
<dbReference type="AlphaFoldDB" id="A0A9W7W319"/>
<dbReference type="EMBL" id="RIBY02001840">
    <property type="protein sequence ID" value="KAH9827995.1"/>
    <property type="molecule type" value="Genomic_DNA"/>
</dbReference>
<keyword evidence="3" id="KW-1185">Reference proteome</keyword>
<feature type="compositionally biased region" description="Acidic residues" evidence="1">
    <location>
        <begin position="361"/>
        <end position="407"/>
    </location>
</feature>
<gene>
    <name evidence="2" type="ORF">Tdes44962_MAKER09524</name>
</gene>
<protein>
    <submittedName>
        <fullName evidence="2">Uncharacterized protein</fullName>
    </submittedName>
</protein>
<name>A0A9W7W319_9PEZI</name>
<reference evidence="2 3" key="1">
    <citation type="journal article" date="2018" name="IMA Fungus">
        <title>IMA Genome-F 10: Nine draft genome sequences of Claviceps purpurea s.lat., including C. arundinis, C. humidiphila, and C. cf. spartinae, pseudomolecules for the pitch canker pathogen Fusarium circinatum, draft genome of Davidsoniella eucalypti, Grosmannia galeiformis, Quambalaria eucalypti, and Teratosphaeria destructans.</title>
        <authorList>
            <person name="Wingfield B.D."/>
            <person name="Liu M."/>
            <person name="Nguyen H.D."/>
            <person name="Lane F.A."/>
            <person name="Morgan S.W."/>
            <person name="De Vos L."/>
            <person name="Wilken P.M."/>
            <person name="Duong T.A."/>
            <person name="Aylward J."/>
            <person name="Coetzee M.P."/>
            <person name="Dadej K."/>
            <person name="De Beer Z.W."/>
            <person name="Findlay W."/>
            <person name="Havenga M."/>
            <person name="Kolarik M."/>
            <person name="Menzies J.G."/>
            <person name="Naidoo K."/>
            <person name="Pochopski O."/>
            <person name="Shoukouhi P."/>
            <person name="Santana Q.C."/>
            <person name="Seifert K.A."/>
            <person name="Soal N."/>
            <person name="Steenkamp E.T."/>
            <person name="Tatham C.T."/>
            <person name="van der Nest M.A."/>
            <person name="Wingfield M.J."/>
        </authorList>
    </citation>
    <scope>NUCLEOTIDE SEQUENCE [LARGE SCALE GENOMIC DNA]</scope>
    <source>
        <strain evidence="2">CMW44962</strain>
    </source>
</reference>
<feature type="region of interest" description="Disordered" evidence="1">
    <location>
        <begin position="361"/>
        <end position="486"/>
    </location>
</feature>
<feature type="compositionally biased region" description="Low complexity" evidence="1">
    <location>
        <begin position="433"/>
        <end position="444"/>
    </location>
</feature>
<dbReference type="Proteomes" id="UP001138500">
    <property type="component" value="Unassembled WGS sequence"/>
</dbReference>
<organism evidence="2 3">
    <name type="scientific">Teratosphaeria destructans</name>
    <dbReference type="NCBI Taxonomy" id="418781"/>
    <lineage>
        <taxon>Eukaryota</taxon>
        <taxon>Fungi</taxon>
        <taxon>Dikarya</taxon>
        <taxon>Ascomycota</taxon>
        <taxon>Pezizomycotina</taxon>
        <taxon>Dothideomycetes</taxon>
        <taxon>Dothideomycetidae</taxon>
        <taxon>Mycosphaerellales</taxon>
        <taxon>Teratosphaeriaceae</taxon>
        <taxon>Teratosphaeria</taxon>
    </lineage>
</organism>
<feature type="region of interest" description="Disordered" evidence="1">
    <location>
        <begin position="1"/>
        <end position="87"/>
    </location>
</feature>
<reference evidence="2 3" key="2">
    <citation type="journal article" date="2021" name="Curr. Genet.">
        <title>Genetic response to nitrogen starvation in the aggressive Eucalyptus foliar pathogen Teratosphaeria destructans.</title>
        <authorList>
            <person name="Havenga M."/>
            <person name="Wingfield B.D."/>
            <person name="Wingfield M.J."/>
            <person name="Dreyer L.L."/>
            <person name="Roets F."/>
            <person name="Aylward J."/>
        </authorList>
    </citation>
    <scope>NUCLEOTIDE SEQUENCE [LARGE SCALE GENOMIC DNA]</scope>
    <source>
        <strain evidence="2">CMW44962</strain>
    </source>
</reference>
<evidence type="ECO:0000313" key="3">
    <source>
        <dbReference type="Proteomes" id="UP001138500"/>
    </source>
</evidence>
<evidence type="ECO:0000313" key="2">
    <source>
        <dbReference type="EMBL" id="KAH9827995.1"/>
    </source>
</evidence>